<feature type="non-terminal residue" evidence="1">
    <location>
        <position position="80"/>
    </location>
</feature>
<reference evidence="2" key="1">
    <citation type="submission" date="2023-07" db="EMBL/GenBank/DDBJ databases">
        <title>Shewanella mangrovi sp. nov., an acetaldehyde- degrading bacterium isolated from mangrove sediment.</title>
        <authorList>
            <person name="Liu Y."/>
        </authorList>
    </citation>
    <scope>NUCLEOTIDE SEQUENCE [LARGE SCALE GENOMIC DNA]</scope>
    <source>
        <strain evidence="2">C32</strain>
    </source>
</reference>
<feature type="non-terminal residue" evidence="1">
    <location>
        <position position="1"/>
    </location>
</feature>
<gene>
    <name evidence="1" type="ORF">L9G74_21815</name>
</gene>
<proteinExistence type="predicted"/>
<evidence type="ECO:0000313" key="1">
    <source>
        <dbReference type="EMBL" id="MCS4559060.1"/>
    </source>
</evidence>
<comment type="caution">
    <text evidence="1">The sequence shown here is derived from an EMBL/GenBank/DDBJ whole genome shotgun (WGS) entry which is preliminary data.</text>
</comment>
<evidence type="ECO:0000313" key="2">
    <source>
        <dbReference type="Proteomes" id="UP001201549"/>
    </source>
</evidence>
<accession>A0ABT2FRU0</accession>
<dbReference type="InterPro" id="IPR027417">
    <property type="entry name" value="P-loop_NTPase"/>
</dbReference>
<name>A0ABT2FRU0_9GAMM</name>
<dbReference type="EMBL" id="JAKOGG010000679">
    <property type="protein sequence ID" value="MCS4559060.1"/>
    <property type="molecule type" value="Genomic_DNA"/>
</dbReference>
<sequence>VQDALAAGRAARSVEIDESAEKLLRSFNLLTSKPILYLANVAESDLPDAETAYVRALREAVTESGELAEVIPISSKIESE</sequence>
<dbReference type="SUPFAM" id="SSF52540">
    <property type="entry name" value="P-loop containing nucleoside triphosphate hydrolases"/>
    <property type="match status" value="1"/>
</dbReference>
<dbReference type="Proteomes" id="UP001201549">
    <property type="component" value="Unassembled WGS sequence"/>
</dbReference>
<keyword evidence="2" id="KW-1185">Reference proteome</keyword>
<protein>
    <submittedName>
        <fullName evidence="1">Redox-regulated ATPase YchF</fullName>
    </submittedName>
</protein>
<organism evidence="1 2">
    <name type="scientific">Shewanella electrica</name>
    <dbReference type="NCBI Taxonomy" id="515560"/>
    <lineage>
        <taxon>Bacteria</taxon>
        <taxon>Pseudomonadati</taxon>
        <taxon>Pseudomonadota</taxon>
        <taxon>Gammaproteobacteria</taxon>
        <taxon>Alteromonadales</taxon>
        <taxon>Shewanellaceae</taxon>
        <taxon>Shewanella</taxon>
    </lineage>
</organism>